<dbReference type="RefSeq" id="WP_371843491.1">
    <property type="nucleotide sequence ID" value="NZ_JBGMEL010000008.1"/>
</dbReference>
<organism evidence="1 2">
    <name type="scientific">Microbulbifer echini</name>
    <dbReference type="NCBI Taxonomy" id="1529067"/>
    <lineage>
        <taxon>Bacteria</taxon>
        <taxon>Pseudomonadati</taxon>
        <taxon>Pseudomonadota</taxon>
        <taxon>Gammaproteobacteria</taxon>
        <taxon>Cellvibrionales</taxon>
        <taxon>Microbulbiferaceae</taxon>
        <taxon>Microbulbifer</taxon>
    </lineage>
</organism>
<dbReference type="Proteomes" id="UP001569414">
    <property type="component" value="Unassembled WGS sequence"/>
</dbReference>
<evidence type="ECO:0000313" key="1">
    <source>
        <dbReference type="EMBL" id="MFA0790911.1"/>
    </source>
</evidence>
<keyword evidence="2" id="KW-1185">Reference proteome</keyword>
<reference evidence="1 2" key="1">
    <citation type="submission" date="2024-08" db="EMBL/GenBank/DDBJ databases">
        <authorList>
            <person name="Ishaq N."/>
        </authorList>
    </citation>
    <scope>NUCLEOTIDE SEQUENCE [LARGE SCALE GENOMIC DNA]</scope>
    <source>
        <strain evidence="1 2">JCM 30400</strain>
    </source>
</reference>
<gene>
    <name evidence="1" type="ORF">ACCI51_10180</name>
</gene>
<evidence type="ECO:0000313" key="2">
    <source>
        <dbReference type="Proteomes" id="UP001569414"/>
    </source>
</evidence>
<protein>
    <recommendedName>
        <fullName evidence="3">TniQ protein</fullName>
    </recommendedName>
</protein>
<accession>A0ABV4NNC7</accession>
<evidence type="ECO:0008006" key="3">
    <source>
        <dbReference type="Google" id="ProtNLM"/>
    </source>
</evidence>
<proteinExistence type="predicted"/>
<dbReference type="EMBL" id="JBGMEL010000008">
    <property type="protein sequence ID" value="MFA0790911.1"/>
    <property type="molecule type" value="Genomic_DNA"/>
</dbReference>
<name>A0ABV4NNC7_9GAMM</name>
<comment type="caution">
    <text evidence="1">The sequence shown here is derived from an EMBL/GenBank/DDBJ whole genome shotgun (WGS) entry which is preliminary data.</text>
</comment>
<sequence>MNKSPIRRPKKPLSSIDKPNRNSLAAAIQSGIQLDSSDLDKLACGWRYRGIPVFVFGLEQSSPAQEGSFGQIHISPKCPVASNYQGSLWASSDYSAAGKAFPQDPLKPCPHCLRHLYSLNIAELVRKDRFGNLTDIDWLNYARYFSSSIFDQYPLFWKNGERPQKVRALFTTDTAEYACAICQCHVKASDWALNPELAERSGIPREICLLCAERRARAVIMAPPQAALRAATLRYESLTKQLGSEPQASWAIAEQVVPAAWLPLVQKLKTLMGPPKVFQLISPRVLAVLCWPSMGRAIIADNAKEATIPQNYSIWRKAQIEQELGLRNP</sequence>